<evidence type="ECO:0000259" key="11">
    <source>
        <dbReference type="Pfam" id="PF00266"/>
    </source>
</evidence>
<dbReference type="GO" id="GO:0051536">
    <property type="term" value="F:iron-sulfur cluster binding"/>
    <property type="evidence" value="ECO:0007669"/>
    <property type="project" value="UniProtKB-KW"/>
</dbReference>
<accession>A0A0W8F3T1</accession>
<evidence type="ECO:0000256" key="5">
    <source>
        <dbReference type="ARBA" id="ARBA00022490"/>
    </source>
</evidence>
<dbReference type="Gene3D" id="3.40.640.10">
    <property type="entry name" value="Type I PLP-dependent aspartate aminotransferase-like (Major domain)"/>
    <property type="match status" value="1"/>
</dbReference>
<dbReference type="Gene3D" id="3.90.1150.10">
    <property type="entry name" value="Aspartate Aminotransferase, domain 1"/>
    <property type="match status" value="1"/>
</dbReference>
<dbReference type="EMBL" id="LNQE01001559">
    <property type="protein sequence ID" value="KUG15390.1"/>
    <property type="molecule type" value="Genomic_DNA"/>
</dbReference>
<keyword evidence="6 12" id="KW-0808">Transferase</keyword>
<dbReference type="FunFam" id="3.40.640.10:FF:000084">
    <property type="entry name" value="IscS-like cysteine desulfurase"/>
    <property type="match status" value="1"/>
</dbReference>
<feature type="domain" description="Aminotransferase class V" evidence="11">
    <location>
        <begin position="8"/>
        <end position="369"/>
    </location>
</feature>
<dbReference type="GO" id="GO:0030170">
    <property type="term" value="F:pyridoxal phosphate binding"/>
    <property type="evidence" value="ECO:0007669"/>
    <property type="project" value="InterPro"/>
</dbReference>
<evidence type="ECO:0000256" key="4">
    <source>
        <dbReference type="ARBA" id="ARBA00012239"/>
    </source>
</evidence>
<dbReference type="PANTHER" id="PTHR11601:SF34">
    <property type="entry name" value="CYSTEINE DESULFURASE"/>
    <property type="match status" value="1"/>
</dbReference>
<organism evidence="12">
    <name type="scientific">hydrocarbon metagenome</name>
    <dbReference type="NCBI Taxonomy" id="938273"/>
    <lineage>
        <taxon>unclassified sequences</taxon>
        <taxon>metagenomes</taxon>
        <taxon>ecological metagenomes</taxon>
    </lineage>
</organism>
<evidence type="ECO:0000256" key="10">
    <source>
        <dbReference type="ARBA" id="ARBA00023014"/>
    </source>
</evidence>
<dbReference type="HAMAP" id="MF_00331">
    <property type="entry name" value="Cys_desulf_IscS"/>
    <property type="match status" value="1"/>
</dbReference>
<dbReference type="GO" id="GO:0031071">
    <property type="term" value="F:cysteine desulfurase activity"/>
    <property type="evidence" value="ECO:0007669"/>
    <property type="project" value="UniProtKB-EC"/>
</dbReference>
<dbReference type="PROSITE" id="PS00595">
    <property type="entry name" value="AA_TRANSFER_CLASS_5"/>
    <property type="match status" value="1"/>
</dbReference>
<protein>
    <recommendedName>
        <fullName evidence="4">cysteine desulfurase</fullName>
        <ecNumber evidence="4">2.8.1.7</ecNumber>
    </recommendedName>
</protein>
<keyword evidence="10" id="KW-0411">Iron-sulfur</keyword>
<evidence type="ECO:0000313" key="12">
    <source>
        <dbReference type="EMBL" id="KUG15390.1"/>
    </source>
</evidence>
<dbReference type="NCBIfam" id="NF002806">
    <property type="entry name" value="PRK02948.1"/>
    <property type="match status" value="1"/>
</dbReference>
<keyword evidence="9" id="KW-0408">Iron</keyword>
<dbReference type="GO" id="GO:0006520">
    <property type="term" value="P:amino acid metabolic process"/>
    <property type="evidence" value="ECO:0007669"/>
    <property type="project" value="InterPro"/>
</dbReference>
<comment type="cofactor">
    <cofactor evidence="1">
        <name>pyridoxal 5'-phosphate</name>
        <dbReference type="ChEBI" id="CHEBI:597326"/>
    </cofactor>
</comment>
<comment type="caution">
    <text evidence="12">The sequence shown here is derived from an EMBL/GenBank/DDBJ whole genome shotgun (WGS) entry which is preliminary data.</text>
</comment>
<name>A0A0W8F3T1_9ZZZZ</name>
<evidence type="ECO:0000256" key="8">
    <source>
        <dbReference type="ARBA" id="ARBA00022898"/>
    </source>
</evidence>
<dbReference type="GO" id="GO:1990221">
    <property type="term" value="C:L-cysteine desulfurase complex"/>
    <property type="evidence" value="ECO:0007669"/>
    <property type="project" value="UniProtKB-ARBA"/>
</dbReference>
<dbReference type="PANTHER" id="PTHR11601">
    <property type="entry name" value="CYSTEINE DESULFURYLASE FAMILY MEMBER"/>
    <property type="match status" value="1"/>
</dbReference>
<keyword evidence="8" id="KW-0663">Pyridoxal phosphate</keyword>
<dbReference type="Pfam" id="PF00266">
    <property type="entry name" value="Aminotran_5"/>
    <property type="match status" value="1"/>
</dbReference>
<comment type="subunit">
    <text evidence="3">Homodimer.</text>
</comment>
<keyword evidence="7" id="KW-0479">Metal-binding</keyword>
<evidence type="ECO:0000256" key="3">
    <source>
        <dbReference type="ARBA" id="ARBA00011738"/>
    </source>
</evidence>
<reference evidence="12" key="1">
    <citation type="journal article" date="2015" name="Proc. Natl. Acad. Sci. U.S.A.">
        <title>Networks of energetic and metabolic interactions define dynamics in microbial communities.</title>
        <authorList>
            <person name="Embree M."/>
            <person name="Liu J.K."/>
            <person name="Al-Bassam M.M."/>
            <person name="Zengler K."/>
        </authorList>
    </citation>
    <scope>NUCLEOTIDE SEQUENCE</scope>
</reference>
<dbReference type="NCBIfam" id="TIGR03402">
    <property type="entry name" value="FeS_nifS"/>
    <property type="match status" value="1"/>
</dbReference>
<evidence type="ECO:0000256" key="6">
    <source>
        <dbReference type="ARBA" id="ARBA00022679"/>
    </source>
</evidence>
<evidence type="ECO:0000256" key="2">
    <source>
        <dbReference type="ARBA" id="ARBA00006490"/>
    </source>
</evidence>
<gene>
    <name evidence="12" type="ORF">ASZ90_014970</name>
</gene>
<dbReference type="InterPro" id="IPR017772">
    <property type="entry name" value="Cys_deSase_NifS_bac/arc"/>
</dbReference>
<proteinExistence type="inferred from homology"/>
<comment type="similarity">
    <text evidence="2">Belongs to the class-V pyridoxal-phosphate-dependent aminotransferase family. NifS/IscS subfamily.</text>
</comment>
<dbReference type="InterPro" id="IPR020578">
    <property type="entry name" value="Aminotrans_V_PyrdxlP_BS"/>
</dbReference>
<dbReference type="AlphaFoldDB" id="A0A0W8F3T1"/>
<keyword evidence="5" id="KW-0963">Cytoplasm</keyword>
<dbReference type="GO" id="GO:0044571">
    <property type="term" value="P:[2Fe-2S] cluster assembly"/>
    <property type="evidence" value="ECO:0007669"/>
    <property type="project" value="InterPro"/>
</dbReference>
<evidence type="ECO:0000256" key="9">
    <source>
        <dbReference type="ARBA" id="ARBA00023004"/>
    </source>
</evidence>
<dbReference type="InterPro" id="IPR015424">
    <property type="entry name" value="PyrdxlP-dep_Trfase"/>
</dbReference>
<dbReference type="EC" id="2.8.1.7" evidence="4"/>
<evidence type="ECO:0000256" key="1">
    <source>
        <dbReference type="ARBA" id="ARBA00001933"/>
    </source>
</evidence>
<dbReference type="SUPFAM" id="SSF53383">
    <property type="entry name" value="PLP-dependent transferases"/>
    <property type="match status" value="1"/>
</dbReference>
<dbReference type="GO" id="GO:0046872">
    <property type="term" value="F:metal ion binding"/>
    <property type="evidence" value="ECO:0007669"/>
    <property type="project" value="UniProtKB-KW"/>
</dbReference>
<dbReference type="InterPro" id="IPR015421">
    <property type="entry name" value="PyrdxlP-dep_Trfase_major"/>
</dbReference>
<dbReference type="InterPro" id="IPR000192">
    <property type="entry name" value="Aminotrans_V_dom"/>
</dbReference>
<dbReference type="InterPro" id="IPR015422">
    <property type="entry name" value="PyrdxlP-dep_Trfase_small"/>
</dbReference>
<dbReference type="PIRSF" id="PIRSF005572">
    <property type="entry name" value="NifS"/>
    <property type="match status" value="1"/>
</dbReference>
<dbReference type="InterPro" id="IPR016454">
    <property type="entry name" value="Cysteine_dSase"/>
</dbReference>
<dbReference type="InterPro" id="IPR010240">
    <property type="entry name" value="Cys_deSase_IscS"/>
</dbReference>
<sequence length="397" mass="42739">MVSDKRVIYLDHAATTPARPEVVEAMLPYFHDRFGNPSSIYRIARESRKVVESARESVARALGAEPGEIYFTSGGTESDNWAIKGVASANRKKGDHIITSAIEHHAVLYPARYLVKQGFSVTFLPVDSTGLVDPGAVEDAITPGTTLISVMTANNEIGTIEPVREIGRIARDHGIPFHTDAVQAVGHIPVSVKDDTIDLLSLSAHKFNGPKGVGVLYIRKGTRIDPLLHGGAQERNRRAGTENLAGIVGLATALDIATQSLSREMERQKRLRQRLIAGLLSSVPHSRLNGHPEKRLPGNVNISFEYVEGESILLSLDVYGISASTGSACTSGSLEPSHVLLAIGLPHEVAHGSLRLTLGEENTDGEIDTVLETVPGIIGKLRAMSPLYPGKEKECHV</sequence>
<evidence type="ECO:0000256" key="7">
    <source>
        <dbReference type="ARBA" id="ARBA00022723"/>
    </source>
</evidence>